<feature type="transmembrane region" description="Helical" evidence="7">
    <location>
        <begin position="129"/>
        <end position="149"/>
    </location>
</feature>
<evidence type="ECO:0000313" key="8">
    <source>
        <dbReference type="EMBL" id="MBO0347017.1"/>
    </source>
</evidence>
<comment type="caution">
    <text evidence="8">The sequence shown here is derived from an EMBL/GenBank/DDBJ whole genome shotgun (WGS) entry which is preliminary data.</text>
</comment>
<dbReference type="AlphaFoldDB" id="A0A939J8A9"/>
<protein>
    <submittedName>
        <fullName evidence="8">Chromate efflux transporter</fullName>
    </submittedName>
</protein>
<evidence type="ECO:0000256" key="6">
    <source>
        <dbReference type="ARBA" id="ARBA00023136"/>
    </source>
</evidence>
<dbReference type="InterPro" id="IPR014047">
    <property type="entry name" value="Chr_Tranpt_l_chain"/>
</dbReference>
<feature type="transmembrane region" description="Helical" evidence="7">
    <location>
        <begin position="290"/>
        <end position="312"/>
    </location>
</feature>
<evidence type="ECO:0000256" key="4">
    <source>
        <dbReference type="ARBA" id="ARBA00022692"/>
    </source>
</evidence>
<feature type="transmembrane region" description="Helical" evidence="7">
    <location>
        <begin position="400"/>
        <end position="422"/>
    </location>
</feature>
<feature type="transmembrane region" description="Helical" evidence="7">
    <location>
        <begin position="362"/>
        <end position="388"/>
    </location>
</feature>
<evidence type="ECO:0000256" key="1">
    <source>
        <dbReference type="ARBA" id="ARBA00004651"/>
    </source>
</evidence>
<dbReference type="NCBIfam" id="TIGR00937">
    <property type="entry name" value="2A51"/>
    <property type="match status" value="1"/>
</dbReference>
<dbReference type="InterPro" id="IPR003370">
    <property type="entry name" value="Chromate_transpt"/>
</dbReference>
<dbReference type="PANTHER" id="PTHR33567:SF3">
    <property type="entry name" value="CHROMATE ION TRANSPORTER (EUROFUNG)"/>
    <property type="match status" value="1"/>
</dbReference>
<feature type="transmembrane region" description="Helical" evidence="7">
    <location>
        <begin position="250"/>
        <end position="270"/>
    </location>
</feature>
<sequence length="448" mass="47199">MVKDVTDNDETKRNATPSDEGNLASLATAGLKIGVLSFGGPAVQIALMHDEFVTRRKWLSADRFQHALSFCMLLPGPEAQQLATYCGWLMAGVRGGLITGLLFILPGALIMAALSTIYVLYGAVPLVEAIFYGLKGGVLAIVLQALWRITQKALAGAFLKALCLAAFIALFAFNLPFPLVVLAAGLLGFLFAPNPTGVPEAPATPERLPVSKQVSLSPLLLKGLVLWAAPAALAALLIAPDHVLVRLSGFFSTLAVVSFGGAYALLSYMAQVVVDTLGWLSPEEMLDGLALAETTPGPLILVTQFVGFLAGWRFADPFAPLTGALLAAAVTTWVTFAPSFLFVLIGAPFMERLRGIPALRRALAGISAAVAGTILNLSVWFALNTLFAQTRQIQHGPLDITWPTLTTLDPVLAGITLLALGLTLGARLSIFPLLGICCAAGLLARYAL</sequence>
<feature type="transmembrane region" description="Helical" evidence="7">
    <location>
        <begin position="324"/>
        <end position="350"/>
    </location>
</feature>
<dbReference type="GO" id="GO:0005886">
    <property type="term" value="C:plasma membrane"/>
    <property type="evidence" value="ECO:0007669"/>
    <property type="project" value="UniProtKB-SubCell"/>
</dbReference>
<comment type="subcellular location">
    <subcellularLocation>
        <location evidence="1">Cell membrane</location>
        <topology evidence="1">Multi-pass membrane protein</topology>
    </subcellularLocation>
</comment>
<dbReference type="Proteomes" id="UP000664779">
    <property type="component" value="Unassembled WGS sequence"/>
</dbReference>
<keyword evidence="5 7" id="KW-1133">Transmembrane helix</keyword>
<gene>
    <name evidence="8" type="primary">chrA</name>
    <name evidence="8" type="ORF">J0X15_17455</name>
</gene>
<dbReference type="RefSeq" id="WP_206943510.1">
    <property type="nucleotide sequence ID" value="NZ_JAFLNF010000008.1"/>
</dbReference>
<evidence type="ECO:0000256" key="5">
    <source>
        <dbReference type="ARBA" id="ARBA00022989"/>
    </source>
</evidence>
<dbReference type="EMBL" id="JAFLNF010000008">
    <property type="protein sequence ID" value="MBO0347017.1"/>
    <property type="molecule type" value="Genomic_DNA"/>
</dbReference>
<comment type="similarity">
    <text evidence="2">Belongs to the chromate ion transporter (CHR) (TC 2.A.51) family.</text>
</comment>
<evidence type="ECO:0000256" key="2">
    <source>
        <dbReference type="ARBA" id="ARBA00005262"/>
    </source>
</evidence>
<feature type="transmembrane region" description="Helical" evidence="7">
    <location>
        <begin position="97"/>
        <end position="123"/>
    </location>
</feature>
<dbReference type="Pfam" id="PF02417">
    <property type="entry name" value="Chromate_transp"/>
    <property type="match status" value="2"/>
</dbReference>
<feature type="transmembrane region" description="Helical" evidence="7">
    <location>
        <begin position="428"/>
        <end position="447"/>
    </location>
</feature>
<proteinExistence type="inferred from homology"/>
<reference evidence="8" key="1">
    <citation type="submission" date="2021-03" db="EMBL/GenBank/DDBJ databases">
        <title>Roseibium sp. CAU 1637 isolated from Incheon.</title>
        <authorList>
            <person name="Kim W."/>
        </authorList>
    </citation>
    <scope>NUCLEOTIDE SEQUENCE</scope>
    <source>
        <strain evidence="8">CAU 1637</strain>
    </source>
</reference>
<keyword evidence="3" id="KW-1003">Cell membrane</keyword>
<name>A0A939J8A9_9HYPH</name>
<dbReference type="PIRSF" id="PIRSF004810">
    <property type="entry name" value="ChrA"/>
    <property type="match status" value="1"/>
</dbReference>
<keyword evidence="4 7" id="KW-0812">Transmembrane</keyword>
<evidence type="ECO:0000256" key="7">
    <source>
        <dbReference type="SAM" id="Phobius"/>
    </source>
</evidence>
<dbReference type="PANTHER" id="PTHR33567">
    <property type="entry name" value="CHROMATE ION TRANSPORTER (EUROFUNG)"/>
    <property type="match status" value="1"/>
</dbReference>
<feature type="transmembrane region" description="Helical" evidence="7">
    <location>
        <begin position="161"/>
        <end position="192"/>
    </location>
</feature>
<keyword evidence="9" id="KW-1185">Reference proteome</keyword>
<accession>A0A939J8A9</accession>
<keyword evidence="6 7" id="KW-0472">Membrane</keyword>
<evidence type="ECO:0000313" key="9">
    <source>
        <dbReference type="Proteomes" id="UP000664779"/>
    </source>
</evidence>
<feature type="transmembrane region" description="Helical" evidence="7">
    <location>
        <begin position="219"/>
        <end position="238"/>
    </location>
</feature>
<organism evidence="8 9">
    <name type="scientific">Roseibium limicola</name>
    <dbReference type="NCBI Taxonomy" id="2816037"/>
    <lineage>
        <taxon>Bacteria</taxon>
        <taxon>Pseudomonadati</taxon>
        <taxon>Pseudomonadota</taxon>
        <taxon>Alphaproteobacteria</taxon>
        <taxon>Hyphomicrobiales</taxon>
        <taxon>Stappiaceae</taxon>
        <taxon>Roseibium</taxon>
    </lineage>
</organism>
<dbReference type="GO" id="GO:0015109">
    <property type="term" value="F:chromate transmembrane transporter activity"/>
    <property type="evidence" value="ECO:0007669"/>
    <property type="project" value="InterPro"/>
</dbReference>
<evidence type="ECO:0000256" key="3">
    <source>
        <dbReference type="ARBA" id="ARBA00022475"/>
    </source>
</evidence>